<feature type="transmembrane region" description="Helical" evidence="10">
    <location>
        <begin position="208"/>
        <end position="230"/>
    </location>
</feature>
<evidence type="ECO:0000256" key="8">
    <source>
        <dbReference type="PROSITE-ProRule" id="PRU00284"/>
    </source>
</evidence>
<dbReference type="Pfam" id="PF00672">
    <property type="entry name" value="HAMP"/>
    <property type="match status" value="1"/>
</dbReference>
<comment type="subcellular location">
    <subcellularLocation>
        <location evidence="1">Cell membrane</location>
        <topology evidence="1">Multi-pass membrane protein</topology>
    </subcellularLocation>
</comment>
<comment type="similarity">
    <text evidence="7">Belongs to the methyl-accepting chemotaxis (MCP) protein family.</text>
</comment>
<gene>
    <name evidence="13" type="ORF">NJU99_14350</name>
</gene>
<evidence type="ECO:0000313" key="13">
    <source>
        <dbReference type="EMBL" id="UTJ06415.1"/>
    </source>
</evidence>
<feature type="coiled-coil region" evidence="9">
    <location>
        <begin position="412"/>
        <end position="439"/>
    </location>
</feature>
<evidence type="ECO:0000256" key="3">
    <source>
        <dbReference type="ARBA" id="ARBA00022500"/>
    </source>
</evidence>
<evidence type="ECO:0000256" key="2">
    <source>
        <dbReference type="ARBA" id="ARBA00022475"/>
    </source>
</evidence>
<evidence type="ECO:0000256" key="10">
    <source>
        <dbReference type="SAM" id="Phobius"/>
    </source>
</evidence>
<dbReference type="Pfam" id="PF08269">
    <property type="entry name" value="dCache_2"/>
    <property type="match status" value="1"/>
</dbReference>
<keyword evidence="9" id="KW-0175">Coiled coil</keyword>
<keyword evidence="8" id="KW-0807">Transducer</keyword>
<dbReference type="PANTHER" id="PTHR43531:SF11">
    <property type="entry name" value="METHYL-ACCEPTING CHEMOTAXIS PROTEIN 3"/>
    <property type="match status" value="1"/>
</dbReference>
<dbReference type="InterPro" id="IPR051310">
    <property type="entry name" value="MCP_chemotaxis"/>
</dbReference>
<dbReference type="CDD" id="cd06225">
    <property type="entry name" value="HAMP"/>
    <property type="match status" value="1"/>
</dbReference>
<keyword evidence="6 10" id="KW-0472">Membrane</keyword>
<reference evidence="13" key="1">
    <citation type="submission" date="2022-07" db="EMBL/GenBank/DDBJ databases">
        <title>Arcobacter roscoffensis sp. nov., a marine bacterium isolated from coastal seawater collected from Roscoff, France.</title>
        <authorList>
            <person name="Pascual J."/>
            <person name="Lepeaux C."/>
            <person name="Methner A."/>
            <person name="Overmann J."/>
        </authorList>
    </citation>
    <scope>NUCLEOTIDE SEQUENCE</scope>
    <source>
        <strain evidence="13">ARW1-2F2</strain>
    </source>
</reference>
<evidence type="ECO:0000256" key="5">
    <source>
        <dbReference type="ARBA" id="ARBA00022989"/>
    </source>
</evidence>
<accession>A0ABY5E5G1</accession>
<evidence type="ECO:0000256" key="1">
    <source>
        <dbReference type="ARBA" id="ARBA00004651"/>
    </source>
</evidence>
<dbReference type="EMBL" id="CP100595">
    <property type="protein sequence ID" value="UTJ06415.1"/>
    <property type="molecule type" value="Genomic_DNA"/>
</dbReference>
<dbReference type="InterPro" id="IPR004010">
    <property type="entry name" value="Double_Cache_2"/>
</dbReference>
<evidence type="ECO:0000256" key="4">
    <source>
        <dbReference type="ARBA" id="ARBA00022692"/>
    </source>
</evidence>
<dbReference type="InterPro" id="IPR004089">
    <property type="entry name" value="MCPsignal_dom"/>
</dbReference>
<keyword evidence="3" id="KW-0145">Chemotaxis</keyword>
<keyword evidence="14" id="KW-1185">Reference proteome</keyword>
<dbReference type="PROSITE" id="PS50885">
    <property type="entry name" value="HAMP"/>
    <property type="match status" value="1"/>
</dbReference>
<dbReference type="Proteomes" id="UP001060012">
    <property type="component" value="Chromosome"/>
</dbReference>
<keyword evidence="2" id="KW-1003">Cell membrane</keyword>
<sequence>MLKSIKFKLLALSMFPVLLTVLIISIVTINLIENKSQNTIKDFEQVILNEKKDLLKNEVLTVTSIVEDIIKKSPSKEIAKQKAKEILSSARYLNGSGYFFAYENKGTDYYFAFHGTKPQLNGKKTNINKPDIKGFAFRKALIDSKNDNNKFVEYYYQKPKTDKLIKKIAFSKYIPEFNWTIVTGIYIDDIAKKVQVMEDKTIETYNSLVYTLVGITFFVLVILCIIIPIISKISIIEPIKTLEKGLIEFLMFINGKKDDTSLIKVTTKDEIGKLTSEINENIKTIRVNLKQNNEVLKNVSNVVDSVARGDLSQKISASTSDETINHLIEGLNTMINSLHNLSTHTLEVLKSYENKNFTKRANIDCEAHFEELMLGVNSLGKEISALLKDNLENGQTLYSNSKELNENVNKLSKASSEQAASLEETAASLEEITETMRDNSKSMNSLLSNANDLESSVQNGKDLSNKTSKSMQEINEQVGLINEAIKVVDQIAFQTNILSLNAAVEAATAGEAGKGFAVVAQEVRNLANRASNAASEIQNLVEKATSKANEGDEIASLMYTGYEKLNENILETTQIINTVSSSSKEQMAGVEQINNAVSLLDQVTQENSLVALKTKEIANQTSNMASSLVEETSKNKF</sequence>
<dbReference type="SUPFAM" id="SSF58104">
    <property type="entry name" value="Methyl-accepting chemotaxis protein (MCP) signaling domain"/>
    <property type="match status" value="1"/>
</dbReference>
<evidence type="ECO:0000313" key="14">
    <source>
        <dbReference type="Proteomes" id="UP001060012"/>
    </source>
</evidence>
<dbReference type="RefSeq" id="WP_254576594.1">
    <property type="nucleotide sequence ID" value="NZ_CP100595.1"/>
</dbReference>
<feature type="domain" description="Methyl-accepting transducer" evidence="11">
    <location>
        <begin position="393"/>
        <end position="622"/>
    </location>
</feature>
<evidence type="ECO:0000256" key="6">
    <source>
        <dbReference type="ARBA" id="ARBA00023136"/>
    </source>
</evidence>
<dbReference type="SMART" id="SM01049">
    <property type="entry name" value="Cache_2"/>
    <property type="match status" value="1"/>
</dbReference>
<dbReference type="Pfam" id="PF00015">
    <property type="entry name" value="MCPsignal"/>
    <property type="match status" value="1"/>
</dbReference>
<dbReference type="InterPro" id="IPR003660">
    <property type="entry name" value="HAMP_dom"/>
</dbReference>
<organism evidence="13 14">
    <name type="scientific">Arcobacter roscoffensis</name>
    <dbReference type="NCBI Taxonomy" id="2961520"/>
    <lineage>
        <taxon>Bacteria</taxon>
        <taxon>Pseudomonadati</taxon>
        <taxon>Campylobacterota</taxon>
        <taxon>Epsilonproteobacteria</taxon>
        <taxon>Campylobacterales</taxon>
        <taxon>Arcobacteraceae</taxon>
        <taxon>Arcobacter</taxon>
    </lineage>
</organism>
<dbReference type="Gene3D" id="3.30.450.20">
    <property type="entry name" value="PAS domain"/>
    <property type="match status" value="1"/>
</dbReference>
<evidence type="ECO:0000256" key="9">
    <source>
        <dbReference type="SAM" id="Coils"/>
    </source>
</evidence>
<dbReference type="PRINTS" id="PR00260">
    <property type="entry name" value="CHEMTRNSDUCR"/>
</dbReference>
<keyword evidence="4 10" id="KW-0812">Transmembrane</keyword>
<evidence type="ECO:0000256" key="7">
    <source>
        <dbReference type="ARBA" id="ARBA00029447"/>
    </source>
</evidence>
<feature type="domain" description="HAMP" evidence="12">
    <location>
        <begin position="296"/>
        <end position="343"/>
    </location>
</feature>
<name>A0ABY5E5G1_9BACT</name>
<proteinExistence type="inferred from homology"/>
<feature type="transmembrane region" description="Helical" evidence="10">
    <location>
        <begin position="9"/>
        <end position="32"/>
    </location>
</feature>
<dbReference type="InterPro" id="IPR004090">
    <property type="entry name" value="Chemotax_Me-accpt_rcpt"/>
</dbReference>
<keyword evidence="5 10" id="KW-1133">Transmembrane helix</keyword>
<dbReference type="Gene3D" id="6.10.340.10">
    <property type="match status" value="1"/>
</dbReference>
<dbReference type="CDD" id="cd11386">
    <property type="entry name" value="MCP_signal"/>
    <property type="match status" value="1"/>
</dbReference>
<dbReference type="PANTHER" id="PTHR43531">
    <property type="entry name" value="PROTEIN ICFG"/>
    <property type="match status" value="1"/>
</dbReference>
<protein>
    <submittedName>
        <fullName evidence="13">Methyl-accepting chemotaxis protein</fullName>
    </submittedName>
</protein>
<evidence type="ECO:0000259" key="12">
    <source>
        <dbReference type="PROSITE" id="PS50885"/>
    </source>
</evidence>
<dbReference type="Gene3D" id="1.10.287.950">
    <property type="entry name" value="Methyl-accepting chemotaxis protein"/>
    <property type="match status" value="1"/>
</dbReference>
<dbReference type="SMART" id="SM00283">
    <property type="entry name" value="MA"/>
    <property type="match status" value="1"/>
</dbReference>
<dbReference type="PROSITE" id="PS50111">
    <property type="entry name" value="CHEMOTAXIS_TRANSDUC_2"/>
    <property type="match status" value="1"/>
</dbReference>
<evidence type="ECO:0000259" key="11">
    <source>
        <dbReference type="PROSITE" id="PS50111"/>
    </source>
</evidence>
<dbReference type="InterPro" id="IPR033480">
    <property type="entry name" value="sCache_2"/>
</dbReference>